<protein>
    <submittedName>
        <fullName evidence="1">Uncharacterized protein</fullName>
    </submittedName>
</protein>
<sequence>MTAVNGLGSRKSLSEITKGHVSTMPKWRWLACSPKLTACILGCMNITGTDWPEPDRRPVFLKRSLSWVHIDAPLTKELLEEFGVAREATNPFERIDDQHGGSWHSIGDLARLQLAAHAPQMAGVVQDGIFPDQLQPAAAVTRRAA</sequence>
<evidence type="ECO:0000313" key="1">
    <source>
        <dbReference type="EMBL" id="MCZ0961091.1"/>
    </source>
</evidence>
<reference evidence="1" key="1">
    <citation type="submission" date="2022-12" db="EMBL/GenBank/DDBJ databases">
        <title>Paracoccus sp. EF6 isolated from a lake water.</title>
        <authorList>
            <person name="Liu H."/>
        </authorList>
    </citation>
    <scope>NUCLEOTIDE SEQUENCE</scope>
    <source>
        <strain evidence="1">EF6</strain>
    </source>
</reference>
<comment type="caution">
    <text evidence="1">The sequence shown here is derived from an EMBL/GenBank/DDBJ whole genome shotgun (WGS) entry which is preliminary data.</text>
</comment>
<organism evidence="1 2">
    <name type="scientific">Paracoccus benzoatiresistens</name>
    <dbReference type="NCBI Taxonomy" id="2997341"/>
    <lineage>
        <taxon>Bacteria</taxon>
        <taxon>Pseudomonadati</taxon>
        <taxon>Pseudomonadota</taxon>
        <taxon>Alphaproteobacteria</taxon>
        <taxon>Rhodobacterales</taxon>
        <taxon>Paracoccaceae</taxon>
        <taxon>Paracoccus</taxon>
    </lineage>
</organism>
<gene>
    <name evidence="1" type="ORF">OU682_05600</name>
</gene>
<dbReference type="RefSeq" id="WP_268941088.1">
    <property type="nucleotide sequence ID" value="NZ_JAPTYD010000004.1"/>
</dbReference>
<keyword evidence="2" id="KW-1185">Reference proteome</keyword>
<evidence type="ECO:0000313" key="2">
    <source>
        <dbReference type="Proteomes" id="UP001149822"/>
    </source>
</evidence>
<dbReference type="EMBL" id="JAPTYD010000004">
    <property type="protein sequence ID" value="MCZ0961091.1"/>
    <property type="molecule type" value="Genomic_DNA"/>
</dbReference>
<proteinExistence type="predicted"/>
<dbReference type="Proteomes" id="UP001149822">
    <property type="component" value="Unassembled WGS sequence"/>
</dbReference>
<accession>A0ABT4J3X7</accession>
<name>A0ABT4J3X7_9RHOB</name>